<organism evidence="2">
    <name type="scientific">Trypanosoma brucei</name>
    <dbReference type="NCBI Taxonomy" id="5691"/>
    <lineage>
        <taxon>Eukaryota</taxon>
        <taxon>Discoba</taxon>
        <taxon>Euglenozoa</taxon>
        <taxon>Kinetoplastea</taxon>
        <taxon>Metakinetoplastina</taxon>
        <taxon>Trypanosomatida</taxon>
        <taxon>Trypanosomatidae</taxon>
        <taxon>Trypanosoma</taxon>
    </lineage>
</organism>
<reference evidence="2" key="1">
    <citation type="submission" date="2013-02" db="EMBL/GenBank/DDBJ databases">
        <authorList>
            <person name="Cross G.A.M."/>
            <person name="Kim H.-S."/>
            <person name="Wickstead B."/>
        </authorList>
    </citation>
    <scope>NUCLEOTIDE SEQUENCE</scope>
    <source>
        <strain evidence="2">Lister 427</strain>
    </source>
</reference>
<sequence>GRSKAVSNENIPDSHFKCMQPKKPPVAFLATHKISGLVERRSTINVSHTIGAILAVLSTALIVYNTCAALPKKGSSDNTDITTPCHEKKFNDKLISTYTSLITGAEQSLKNLAADQRKLRLLACKVREHKQKAALITLSALTEASIKKLQTEIDAKKPKLQTAVDVLTRRNAQLKALLAQQPTNPTMSEAKPETSRQTGMGSTSRGCTTTVTSKPVTDEACPKDDSVDSEIETAAANIGELKNYKVVSDSEFTLPKMKIKVGAIGTITNMEDPAEGGIGCTSNGGSGHNLARINNGLAILSLMKAGDSYTTIKNHIFGAPTDEVDCKPEETPDKKYIVSTKHVAHSICIAQQHLISTQARPVERKVSDLAGDAKVQDIAYLILTGKPTSTTKPADKQAVAESLFGKESKTADEKFVKPYESQKLDFGASESSGGKQISELSDSPDYEKALAICNYEETQATREKNRQNRRRRQKRQN</sequence>
<feature type="compositionally biased region" description="Basic and acidic residues" evidence="1">
    <location>
        <begin position="216"/>
        <end position="225"/>
    </location>
</feature>
<name>M4SRX2_9TRYP</name>
<reference evidence="2" key="2">
    <citation type="journal article" date="2014" name="Mol. Biochem. Parasitol.">
        <title>Capturing the variant surface glycoprotein repertoire (the VSGnome) of Trypanosoma brucei Lister 427.</title>
        <authorList>
            <person name="Cross G.A."/>
            <person name="Kim H.S."/>
            <person name="Wickstead B."/>
        </authorList>
    </citation>
    <scope>NUCLEOTIDE SEQUENCE</scope>
    <source>
        <strain evidence="2">Lister 427</strain>
    </source>
</reference>
<evidence type="ECO:0000256" key="1">
    <source>
        <dbReference type="SAM" id="MobiDB-lite"/>
    </source>
</evidence>
<feature type="region of interest" description="Disordered" evidence="1">
    <location>
        <begin position="422"/>
        <end position="443"/>
    </location>
</feature>
<feature type="region of interest" description="Disordered" evidence="1">
    <location>
        <begin position="182"/>
        <end position="225"/>
    </location>
</feature>
<dbReference type="VEuPathDB" id="TriTrypDB:Tb1125.Tb05.5K5.320"/>
<dbReference type="EMBL" id="KC611652">
    <property type="protein sequence ID" value="AGH59083.1"/>
    <property type="molecule type" value="Genomic_DNA"/>
</dbReference>
<feature type="compositionally biased region" description="Polar residues" evidence="1">
    <location>
        <begin position="195"/>
        <end position="215"/>
    </location>
</feature>
<feature type="non-terminal residue" evidence="2">
    <location>
        <position position="1"/>
    </location>
</feature>
<dbReference type="VEuPathDB" id="TriTrypDB:Tb427_000575000"/>
<proteinExistence type="predicted"/>
<protein>
    <submittedName>
        <fullName evidence="2">Variant surface glycoprotein 3034</fullName>
    </submittedName>
</protein>
<dbReference type="AlphaFoldDB" id="M4SRX2"/>
<evidence type="ECO:0000313" key="2">
    <source>
        <dbReference type="EMBL" id="AGH59083.1"/>
    </source>
</evidence>
<dbReference type="SUPFAM" id="SSF58087">
    <property type="entry name" value="Variant surface glycoprotein (N-terminal domain)"/>
    <property type="match status" value="1"/>
</dbReference>
<feature type="compositionally biased region" description="Polar residues" evidence="1">
    <location>
        <begin position="429"/>
        <end position="441"/>
    </location>
</feature>
<feature type="region of interest" description="Disordered" evidence="1">
    <location>
        <begin position="455"/>
        <end position="477"/>
    </location>
</feature>
<accession>M4SRX2</accession>
<dbReference type="VEuPathDB" id="TriTrypDB:Tb05.5K5.320"/>
<feature type="compositionally biased region" description="Basic residues" evidence="1">
    <location>
        <begin position="467"/>
        <end position="477"/>
    </location>
</feature>